<sequence>MKRWLKTVLLMHNSWLAMWLRQYLLPIVMLFPLTLWQ</sequence>
<keyword evidence="1" id="KW-1133">Transmembrane helix</keyword>
<evidence type="ECO:0000256" key="1">
    <source>
        <dbReference type="SAM" id="Phobius"/>
    </source>
</evidence>
<feature type="transmembrane region" description="Helical" evidence="1">
    <location>
        <begin position="20"/>
        <end position="36"/>
    </location>
</feature>
<keyword evidence="1" id="KW-0812">Transmembrane</keyword>
<keyword evidence="1" id="KW-0472">Membrane</keyword>
<comment type="caution">
    <text evidence="2">The sequence shown here is derived from an EMBL/GenBank/DDBJ whole genome shotgun (WGS) entry which is preliminary data.</text>
</comment>
<dbReference type="AlphaFoldDB" id="J9F4D4"/>
<protein>
    <submittedName>
        <fullName evidence="2">Uncharacterized protein</fullName>
    </submittedName>
</protein>
<name>J9F4D4_9ZZZZ</name>
<accession>J9F4D4</accession>
<proteinExistence type="predicted"/>
<gene>
    <name evidence="2" type="ORF">EVA_22135</name>
</gene>
<dbReference type="EMBL" id="AMCI01009275">
    <property type="protein sequence ID" value="EJW89761.1"/>
    <property type="molecule type" value="Genomic_DNA"/>
</dbReference>
<organism evidence="2">
    <name type="scientific">gut metagenome</name>
    <dbReference type="NCBI Taxonomy" id="749906"/>
    <lineage>
        <taxon>unclassified sequences</taxon>
        <taxon>metagenomes</taxon>
        <taxon>organismal metagenomes</taxon>
    </lineage>
</organism>
<reference evidence="2" key="1">
    <citation type="journal article" date="2012" name="PLoS ONE">
        <title>Gene sets for utilization of primary and secondary nutrition supplies in the distal gut of endangered iberian lynx.</title>
        <authorList>
            <person name="Alcaide M."/>
            <person name="Messina E."/>
            <person name="Richter M."/>
            <person name="Bargiela R."/>
            <person name="Peplies J."/>
            <person name="Huws S.A."/>
            <person name="Newbold C.J."/>
            <person name="Golyshin P.N."/>
            <person name="Simon M.A."/>
            <person name="Lopez G."/>
            <person name="Yakimov M.M."/>
            <person name="Ferrer M."/>
        </authorList>
    </citation>
    <scope>NUCLEOTIDE SEQUENCE</scope>
</reference>
<evidence type="ECO:0000313" key="2">
    <source>
        <dbReference type="EMBL" id="EJW89761.1"/>
    </source>
</evidence>